<proteinExistence type="predicted"/>
<dbReference type="EMBL" id="MCFK01004454">
    <property type="protein sequence ID" value="RKF61175.1"/>
    <property type="molecule type" value="Genomic_DNA"/>
</dbReference>
<comment type="caution">
    <text evidence="1">The sequence shown here is derived from an EMBL/GenBank/DDBJ whole genome shotgun (WGS) entry which is preliminary data.</text>
</comment>
<name>A0A420HUQ7_9PEZI</name>
<evidence type="ECO:0000313" key="1">
    <source>
        <dbReference type="EMBL" id="RKF61175.1"/>
    </source>
</evidence>
<accession>A0A420HUQ7</accession>
<keyword evidence="2" id="KW-1185">Reference proteome</keyword>
<organism evidence="1 2">
    <name type="scientific">Erysiphe neolycopersici</name>
    <dbReference type="NCBI Taxonomy" id="212602"/>
    <lineage>
        <taxon>Eukaryota</taxon>
        <taxon>Fungi</taxon>
        <taxon>Dikarya</taxon>
        <taxon>Ascomycota</taxon>
        <taxon>Pezizomycotina</taxon>
        <taxon>Leotiomycetes</taxon>
        <taxon>Erysiphales</taxon>
        <taxon>Erysiphaceae</taxon>
        <taxon>Erysiphe</taxon>
    </lineage>
</organism>
<reference evidence="1 2" key="1">
    <citation type="journal article" date="2018" name="BMC Genomics">
        <title>Comparative genome analyses reveal sequence features reflecting distinct modes of host-adaptation between dicot and monocot powdery mildew.</title>
        <authorList>
            <person name="Wu Y."/>
            <person name="Ma X."/>
            <person name="Pan Z."/>
            <person name="Kale S.D."/>
            <person name="Song Y."/>
            <person name="King H."/>
            <person name="Zhang Q."/>
            <person name="Presley C."/>
            <person name="Deng X."/>
            <person name="Wei C.I."/>
            <person name="Xiao S."/>
        </authorList>
    </citation>
    <scope>NUCLEOTIDE SEQUENCE [LARGE SCALE GENOMIC DNA]</scope>
    <source>
        <strain evidence="1">UMSG2</strain>
    </source>
</reference>
<evidence type="ECO:0000313" key="2">
    <source>
        <dbReference type="Proteomes" id="UP000286134"/>
    </source>
</evidence>
<dbReference type="AlphaFoldDB" id="A0A420HUQ7"/>
<protein>
    <submittedName>
        <fullName evidence="1">Uncharacterized protein</fullName>
    </submittedName>
</protein>
<sequence length="40" mass="4274">MVKVPDFGECPPPLEIPGSNPGVVDIKVNSMSFLNSLNKC</sequence>
<dbReference type="Proteomes" id="UP000286134">
    <property type="component" value="Unassembled WGS sequence"/>
</dbReference>
<gene>
    <name evidence="1" type="ORF">OnM2_044090</name>
</gene>